<gene>
    <name evidence="1" type="ORF">FWK35_00034362</name>
</gene>
<sequence>MWIRRVEPLTSVKANINPSNQTIKAIEEVLKKYGNPKNPSEHKWPYFEPNYSGYPIRNTLNCITNIEAPVVEPAKDTDSELRSTDIEYCDKPVVEPTKGPALKLRSTVEYCDVTQITENMDPRSVRFGVTDALSAQVPEIVQRMPRTAVMRSNPRRI</sequence>
<keyword evidence="2" id="KW-1185">Reference proteome</keyword>
<dbReference type="AlphaFoldDB" id="A0A6G0VXR1"/>
<evidence type="ECO:0000313" key="2">
    <source>
        <dbReference type="Proteomes" id="UP000478052"/>
    </source>
</evidence>
<protein>
    <submittedName>
        <fullName evidence="1">Uncharacterized protein</fullName>
    </submittedName>
</protein>
<name>A0A6G0VXR1_APHCR</name>
<reference evidence="1 2" key="1">
    <citation type="submission" date="2019-08" db="EMBL/GenBank/DDBJ databases">
        <title>Whole genome of Aphis craccivora.</title>
        <authorList>
            <person name="Voronova N.V."/>
            <person name="Shulinski R.S."/>
            <person name="Bandarenka Y.V."/>
            <person name="Zhorov D.G."/>
            <person name="Warner D."/>
        </authorList>
    </citation>
    <scope>NUCLEOTIDE SEQUENCE [LARGE SCALE GENOMIC DNA]</scope>
    <source>
        <strain evidence="1">180601</strain>
        <tissue evidence="1">Whole Body</tissue>
    </source>
</reference>
<comment type="caution">
    <text evidence="1">The sequence shown here is derived from an EMBL/GenBank/DDBJ whole genome shotgun (WGS) entry which is preliminary data.</text>
</comment>
<dbReference type="EMBL" id="VUJU01010915">
    <property type="protein sequence ID" value="KAF0712465.1"/>
    <property type="molecule type" value="Genomic_DNA"/>
</dbReference>
<proteinExistence type="predicted"/>
<evidence type="ECO:0000313" key="1">
    <source>
        <dbReference type="EMBL" id="KAF0712465.1"/>
    </source>
</evidence>
<organism evidence="1 2">
    <name type="scientific">Aphis craccivora</name>
    <name type="common">Cowpea aphid</name>
    <dbReference type="NCBI Taxonomy" id="307492"/>
    <lineage>
        <taxon>Eukaryota</taxon>
        <taxon>Metazoa</taxon>
        <taxon>Ecdysozoa</taxon>
        <taxon>Arthropoda</taxon>
        <taxon>Hexapoda</taxon>
        <taxon>Insecta</taxon>
        <taxon>Pterygota</taxon>
        <taxon>Neoptera</taxon>
        <taxon>Paraneoptera</taxon>
        <taxon>Hemiptera</taxon>
        <taxon>Sternorrhyncha</taxon>
        <taxon>Aphidomorpha</taxon>
        <taxon>Aphidoidea</taxon>
        <taxon>Aphididae</taxon>
        <taxon>Aphidini</taxon>
        <taxon>Aphis</taxon>
        <taxon>Aphis</taxon>
    </lineage>
</organism>
<accession>A0A6G0VXR1</accession>
<dbReference type="Proteomes" id="UP000478052">
    <property type="component" value="Unassembled WGS sequence"/>
</dbReference>